<organism evidence="2">
    <name type="scientific">marine sediment metagenome</name>
    <dbReference type="NCBI Taxonomy" id="412755"/>
    <lineage>
        <taxon>unclassified sequences</taxon>
        <taxon>metagenomes</taxon>
        <taxon>ecological metagenomes</taxon>
    </lineage>
</organism>
<name>A0A0F8ZS17_9ZZZZ</name>
<protein>
    <submittedName>
        <fullName evidence="2">Uncharacterized protein</fullName>
    </submittedName>
</protein>
<comment type="caution">
    <text evidence="2">The sequence shown here is derived from an EMBL/GenBank/DDBJ whole genome shotgun (WGS) entry which is preliminary data.</text>
</comment>
<evidence type="ECO:0000256" key="1">
    <source>
        <dbReference type="SAM" id="MobiDB-lite"/>
    </source>
</evidence>
<feature type="region of interest" description="Disordered" evidence="1">
    <location>
        <begin position="1"/>
        <end position="20"/>
    </location>
</feature>
<feature type="non-terminal residue" evidence="2">
    <location>
        <position position="1"/>
    </location>
</feature>
<dbReference type="EMBL" id="LAZR01061853">
    <property type="protein sequence ID" value="KKK62736.1"/>
    <property type="molecule type" value="Genomic_DNA"/>
</dbReference>
<gene>
    <name evidence="2" type="ORF">LCGC14_3001340</name>
</gene>
<reference evidence="2" key="1">
    <citation type="journal article" date="2015" name="Nature">
        <title>Complex archaea that bridge the gap between prokaryotes and eukaryotes.</title>
        <authorList>
            <person name="Spang A."/>
            <person name="Saw J.H."/>
            <person name="Jorgensen S.L."/>
            <person name="Zaremba-Niedzwiedzka K."/>
            <person name="Martijn J."/>
            <person name="Lind A.E."/>
            <person name="van Eijk R."/>
            <person name="Schleper C."/>
            <person name="Guy L."/>
            <person name="Ettema T.J."/>
        </authorList>
    </citation>
    <scope>NUCLEOTIDE SEQUENCE</scope>
</reference>
<evidence type="ECO:0000313" key="2">
    <source>
        <dbReference type="EMBL" id="KKK62736.1"/>
    </source>
</evidence>
<dbReference type="AlphaFoldDB" id="A0A0F8ZS17"/>
<accession>A0A0F8ZS17</accession>
<feature type="compositionally biased region" description="Low complexity" evidence="1">
    <location>
        <begin position="1"/>
        <end position="15"/>
    </location>
</feature>
<proteinExistence type="predicted"/>
<sequence>VTDVGTGVDAVGSVDKQGNAETGVGVDAATIAVSSADTGAGVDQAGQGDSIEVVVADTGVGVDTPTKTWIPTAVTVRLLQHSGEVRLKIES</sequence>